<dbReference type="Gene3D" id="3.30.9.100">
    <property type="match status" value="1"/>
</dbReference>
<accession>A0A9N9JU56</accession>
<comment type="caution">
    <text evidence="1">The sequence shown here is derived from an EMBL/GenBank/DDBJ whole genome shotgun (WGS) entry which is preliminary data.</text>
</comment>
<proteinExistence type="predicted"/>
<feature type="non-terminal residue" evidence="1">
    <location>
        <position position="133"/>
    </location>
</feature>
<sequence>AGLFFAIRISQLFDSSKLTLKNFIIEEKSITHRSFKVGESLPVKAKPVLQSLGVLEKVNNALFKHLFCYGNNSAWGSNNLNGTDSIFNPYGNGFHLDRSLFEETLLKIIESQYGHVVKVIMDLMLPVYILILE</sequence>
<dbReference type="Gene3D" id="3.50.50.60">
    <property type="entry name" value="FAD/NAD(P)-binding domain"/>
    <property type="match status" value="1"/>
</dbReference>
<feature type="non-terminal residue" evidence="1">
    <location>
        <position position="1"/>
    </location>
</feature>
<keyword evidence="2" id="KW-1185">Reference proteome</keyword>
<name>A0A9N9JU56_9GLOM</name>
<evidence type="ECO:0000313" key="2">
    <source>
        <dbReference type="Proteomes" id="UP000789405"/>
    </source>
</evidence>
<protein>
    <submittedName>
        <fullName evidence="1">1476_t:CDS:1</fullName>
    </submittedName>
</protein>
<gene>
    <name evidence="1" type="ORF">DERYTH_LOCUS22685</name>
</gene>
<dbReference type="InterPro" id="IPR036188">
    <property type="entry name" value="FAD/NAD-bd_sf"/>
</dbReference>
<reference evidence="1" key="1">
    <citation type="submission" date="2021-06" db="EMBL/GenBank/DDBJ databases">
        <authorList>
            <person name="Kallberg Y."/>
            <person name="Tangrot J."/>
            <person name="Rosling A."/>
        </authorList>
    </citation>
    <scope>NUCLEOTIDE SEQUENCE</scope>
    <source>
        <strain evidence="1">MA453B</strain>
    </source>
</reference>
<dbReference type="AlphaFoldDB" id="A0A9N9JU56"/>
<dbReference type="EMBL" id="CAJVPY010032181">
    <property type="protein sequence ID" value="CAG8797477.1"/>
    <property type="molecule type" value="Genomic_DNA"/>
</dbReference>
<dbReference type="OrthoDB" id="2647594at2759"/>
<evidence type="ECO:0000313" key="1">
    <source>
        <dbReference type="EMBL" id="CAG8797477.1"/>
    </source>
</evidence>
<organism evidence="1 2">
    <name type="scientific">Dentiscutata erythropus</name>
    <dbReference type="NCBI Taxonomy" id="1348616"/>
    <lineage>
        <taxon>Eukaryota</taxon>
        <taxon>Fungi</taxon>
        <taxon>Fungi incertae sedis</taxon>
        <taxon>Mucoromycota</taxon>
        <taxon>Glomeromycotina</taxon>
        <taxon>Glomeromycetes</taxon>
        <taxon>Diversisporales</taxon>
        <taxon>Gigasporaceae</taxon>
        <taxon>Dentiscutata</taxon>
    </lineage>
</organism>
<dbReference type="Proteomes" id="UP000789405">
    <property type="component" value="Unassembled WGS sequence"/>
</dbReference>